<feature type="region of interest" description="Disordered" evidence="2">
    <location>
        <begin position="554"/>
        <end position="834"/>
    </location>
</feature>
<dbReference type="InterPro" id="IPR000608">
    <property type="entry name" value="UBC"/>
</dbReference>
<feature type="region of interest" description="Disordered" evidence="2">
    <location>
        <begin position="1018"/>
        <end position="1074"/>
    </location>
</feature>
<feature type="compositionally biased region" description="Basic residues" evidence="2">
    <location>
        <begin position="901"/>
        <end position="911"/>
    </location>
</feature>
<dbReference type="OrthoDB" id="3259825at2759"/>
<feature type="region of interest" description="Disordered" evidence="2">
    <location>
        <begin position="1187"/>
        <end position="1206"/>
    </location>
</feature>
<feature type="compositionally biased region" description="Low complexity" evidence="2">
    <location>
        <begin position="651"/>
        <end position="664"/>
    </location>
</feature>
<feature type="compositionally biased region" description="Polar residues" evidence="2">
    <location>
        <begin position="972"/>
        <end position="982"/>
    </location>
</feature>
<dbReference type="SUPFAM" id="SSF54495">
    <property type="entry name" value="UBC-like"/>
    <property type="match status" value="1"/>
</dbReference>
<keyword evidence="1" id="KW-0833">Ubl conjugation pathway</keyword>
<feature type="region of interest" description="Disordered" evidence="2">
    <location>
        <begin position="967"/>
        <end position="986"/>
    </location>
</feature>
<keyword evidence="5" id="KW-1185">Reference proteome</keyword>
<dbReference type="InterPro" id="IPR050113">
    <property type="entry name" value="Ub_conjugating_enzyme"/>
</dbReference>
<feature type="compositionally biased region" description="Polar residues" evidence="2">
    <location>
        <begin position="1259"/>
        <end position="1269"/>
    </location>
</feature>
<feature type="region of interest" description="Disordered" evidence="2">
    <location>
        <begin position="1611"/>
        <end position="1662"/>
    </location>
</feature>
<feature type="compositionally biased region" description="Low complexity" evidence="2">
    <location>
        <begin position="369"/>
        <end position="382"/>
    </location>
</feature>
<feature type="compositionally biased region" description="Low complexity" evidence="2">
    <location>
        <begin position="417"/>
        <end position="437"/>
    </location>
</feature>
<dbReference type="PANTHER" id="PTHR24067">
    <property type="entry name" value="UBIQUITIN-CONJUGATING ENZYME E2"/>
    <property type="match status" value="1"/>
</dbReference>
<feature type="compositionally biased region" description="Low complexity" evidence="2">
    <location>
        <begin position="1438"/>
        <end position="1458"/>
    </location>
</feature>
<feature type="region of interest" description="Disordered" evidence="2">
    <location>
        <begin position="410"/>
        <end position="474"/>
    </location>
</feature>
<feature type="compositionally biased region" description="Low complexity" evidence="2">
    <location>
        <begin position="742"/>
        <end position="751"/>
    </location>
</feature>
<feature type="region of interest" description="Disordered" evidence="2">
    <location>
        <begin position="1090"/>
        <end position="1167"/>
    </location>
</feature>
<dbReference type="PROSITE" id="PS50127">
    <property type="entry name" value="UBC_2"/>
    <property type="match status" value="1"/>
</dbReference>
<feature type="region of interest" description="Disordered" evidence="2">
    <location>
        <begin position="1787"/>
        <end position="1814"/>
    </location>
</feature>
<dbReference type="EMBL" id="SGPL01000156">
    <property type="protein sequence ID" value="THH16460.1"/>
    <property type="molecule type" value="Genomic_DNA"/>
</dbReference>
<feature type="compositionally biased region" description="Polar residues" evidence="2">
    <location>
        <begin position="1038"/>
        <end position="1048"/>
    </location>
</feature>
<feature type="region of interest" description="Disordered" evidence="2">
    <location>
        <begin position="1434"/>
        <end position="1461"/>
    </location>
</feature>
<feature type="compositionally biased region" description="Polar residues" evidence="2">
    <location>
        <begin position="1241"/>
        <end position="1250"/>
    </location>
</feature>
<dbReference type="Pfam" id="PF00179">
    <property type="entry name" value="UQ_con"/>
    <property type="match status" value="1"/>
</dbReference>
<feature type="region of interest" description="Disordered" evidence="2">
    <location>
        <begin position="1239"/>
        <end position="1269"/>
    </location>
</feature>
<protein>
    <recommendedName>
        <fullName evidence="3">UBC core domain-containing protein</fullName>
    </recommendedName>
</protein>
<reference evidence="4 5" key="1">
    <citation type="submission" date="2019-02" db="EMBL/GenBank/DDBJ databases">
        <title>Genome sequencing of the rare red list fungi Bondarzewia mesenterica.</title>
        <authorList>
            <person name="Buettner E."/>
            <person name="Kellner H."/>
        </authorList>
    </citation>
    <scope>NUCLEOTIDE SEQUENCE [LARGE SCALE GENOMIC DNA]</scope>
    <source>
        <strain evidence="4 5">DSM 108281</strain>
    </source>
</reference>
<gene>
    <name evidence="4" type="ORF">EW146_g4182</name>
</gene>
<comment type="caution">
    <text evidence="4">The sequence shown here is derived from an EMBL/GenBank/DDBJ whole genome shotgun (WGS) entry which is preliminary data.</text>
</comment>
<feature type="compositionally biased region" description="Low complexity" evidence="2">
    <location>
        <begin position="805"/>
        <end position="818"/>
    </location>
</feature>
<feature type="compositionally biased region" description="Polar residues" evidence="2">
    <location>
        <begin position="610"/>
        <end position="620"/>
    </location>
</feature>
<feature type="region of interest" description="Disordered" evidence="2">
    <location>
        <begin position="256"/>
        <end position="281"/>
    </location>
</feature>
<dbReference type="Gene3D" id="3.10.110.10">
    <property type="entry name" value="Ubiquitin Conjugating Enzyme"/>
    <property type="match status" value="1"/>
</dbReference>
<feature type="compositionally biased region" description="Basic and acidic residues" evidence="2">
    <location>
        <begin position="527"/>
        <end position="544"/>
    </location>
</feature>
<feature type="region of interest" description="Disordered" evidence="2">
    <location>
        <begin position="874"/>
        <end position="919"/>
    </location>
</feature>
<evidence type="ECO:0000313" key="5">
    <source>
        <dbReference type="Proteomes" id="UP000310158"/>
    </source>
</evidence>
<feature type="compositionally biased region" description="Basic and acidic residues" evidence="2">
    <location>
        <begin position="1018"/>
        <end position="1030"/>
    </location>
</feature>
<feature type="compositionally biased region" description="Low complexity" evidence="2">
    <location>
        <begin position="1058"/>
        <end position="1067"/>
    </location>
</feature>
<evidence type="ECO:0000259" key="3">
    <source>
        <dbReference type="PROSITE" id="PS50127"/>
    </source>
</evidence>
<feature type="region of interest" description="Disordered" evidence="2">
    <location>
        <begin position="346"/>
        <end position="387"/>
    </location>
</feature>
<dbReference type="CDD" id="cd23815">
    <property type="entry name" value="UBCc_SpUBC14-like"/>
    <property type="match status" value="1"/>
</dbReference>
<feature type="compositionally biased region" description="Polar residues" evidence="2">
    <location>
        <begin position="702"/>
        <end position="731"/>
    </location>
</feature>
<proteinExistence type="predicted"/>
<evidence type="ECO:0000256" key="1">
    <source>
        <dbReference type="ARBA" id="ARBA00022786"/>
    </source>
</evidence>
<sequence length="1877" mass="202556">MTAVRRINKELKDINDRPIEGITVEADESNVFLWNCTVKGEPDSPYKNGTFRFKLELPENYPFKPPVVTFSTKIYHPGINEEGHICVPILRDQWKPTIMLPTVLAVIKEKVNKPSPDDPFEPDIAAQLRDDQAKFLATAKEWTKKQRTFPPSDHLVFLVLFYPNSSCSPRCRPSFDIGSISTPLATNSSFFSLRGATNVYKTRSNKDQSCIASGECAHSLLFLISVNTAIHHLPSPSYFFLCLAYSKWSDTRRSQVPDSARSTAASSSRAGSSVPQEPLPALPPINDFRTSLILPDLSRRFTLLRSSTGDPVSIEDLRSRFAEQRARGAENQLSEEEEEMILETLGRLRAKSSTSSTGDDSGYLAGRESLQSTNTTASSTTSFPASKRYSNNLFGSGKFRDYSYIRSVTHQHPRTGSGRSALSSASSASSRYRPSDSLRPSSPEGSAVGSDPSFSSNDRTPVMSSLSSLPESSVSLEHRLSKGVHRDQMRRASLALEEVIREIEEEAEADADGDDQILMPRSPVLHNDGHDRHGGFSREADDATRGAAISSEYETGTALSDDHEGDVSRLSPSPYPRSATTSPTPRLPGYIPGMPRPMTPRDVGIESDDQSPSNSSTPRATSPRLPNISDRASPVIPLTITSSLLRHDSTGSRQTSRTTSSLVTNSRAANGRFTPEDESYVDFGSPLDSSILGRRRPASPLSGPTYQPMTVSSRPSTPSSITWKVPTSPQRSSSKHEGSGSGHSRNGSSVSFVSDSKTDSQDRPASRTRMRSGSGSALGHVRNESAMSTTDSHDLPNLTMERSKSSMSTSSQSRSLRSPALPDSPLIDSTHGSTNSFGMVVSSARGLSDNRPPSAMSGVELGSPMSFANRVLRSPTPTQYATRSPTSATFSDGERSPGMKNNHRRSKHAHSSSHFSLNQSQPLLLSPIANSSRSSLESAGSSYHSWEGEQKQDRTIALFTALEPQQAAWHELSSTEQSSSTADGVEGADPEEIIQHYAGLSKADFVAIQDRLVFAAKAKADAPENRDRNNSVRRRRPSTSQSNYSNNGRESRNADPTPQSQSQPQLLARTAPSDNVSKANALLDSVLSSIDSPRSKPISVQTDTEKTEPTDVAVHSPTDTEVSSPTRRRRALADALFGKTEVEDASTSPELSQNVESNPAPASQKMQHDAIASLGPLQPEIIAPVREAAPTQSPSPSPAGKPAQAVSRLPAGSLPFADQFELAKEVQRRADAAMAQLKKMPSNSKLNESASAHHRKRISPNQISSPRLVSASTSVDTIPLRSPSSASGQVHHTSKFGQRIKKLKGTLRSKPAHLGGDEVRPLPIDLLSPSSAQTAQFNAGSLAHPGALAAVSATELGRFKVPVPSPPASAGPGLKGFMARFRKARVAEVSSDFDHRKTPPNSATLAMHTVQQPLGIQDQVRSAPPNSVGFHAFSPINPSGLSSQQQSAPSAARSPTPAGDAAVIDSNAVRPSSDQAALKQLFDAASNLGLDQGALNDFLVRSGSVSSKSPAAKLSKHASAATSHRSGWIDSSLLERARSPTISEGRPSIEQSTSRRTPEPVTRKLSVRKQTARLDESADRLASSTVIRRTLIFPSESRQSTVDLNVLMRKNSAARRRRSASGVSVFSNRSVHERAPTPPPPKSPTTQRFSTDSSPPVPQLPASLLSRSDHRMAMPQSAPLPLEKSNSAYDSLYEMYVGEGKPTVAVTGEHAQDNVNQDPHIDALPSVEPGRAVEVLEMANGETIWSIVNGLRDDDAESFYANRASFVSEYSFREPSSEGVQLFFKEHGRKTSKDSNSSLLSRRKTAQGPKRPETKVFFSSSAQIGRLIDNLSQGLEAGSFNIVPAEPTVASSMHSESDGQWTVEERLDQMLGSMGTS</sequence>
<dbReference type="Proteomes" id="UP000310158">
    <property type="component" value="Unassembled WGS sequence"/>
</dbReference>
<dbReference type="SMART" id="SM00212">
    <property type="entry name" value="UBCc"/>
    <property type="match status" value="1"/>
</dbReference>
<feature type="compositionally biased region" description="Low complexity" evidence="2">
    <location>
        <begin position="352"/>
        <end position="362"/>
    </location>
</feature>
<evidence type="ECO:0000313" key="4">
    <source>
        <dbReference type="EMBL" id="THH16460.1"/>
    </source>
</evidence>
<evidence type="ECO:0000256" key="2">
    <source>
        <dbReference type="SAM" id="MobiDB-lite"/>
    </source>
</evidence>
<feature type="region of interest" description="Disordered" evidence="2">
    <location>
        <begin position="1539"/>
        <end position="1580"/>
    </location>
</feature>
<accession>A0A4S4M144</accession>
<feature type="domain" description="UBC core" evidence="3">
    <location>
        <begin position="2"/>
        <end position="148"/>
    </location>
</feature>
<feature type="compositionally biased region" description="Polar residues" evidence="2">
    <location>
        <begin position="875"/>
        <end position="890"/>
    </location>
</feature>
<dbReference type="InterPro" id="IPR016135">
    <property type="entry name" value="UBQ-conjugating_enzyme/RWD"/>
</dbReference>
<feature type="compositionally biased region" description="Polar residues" evidence="2">
    <location>
        <begin position="1145"/>
        <end position="1165"/>
    </location>
</feature>
<organism evidence="4 5">
    <name type="scientific">Bondarzewia mesenterica</name>
    <dbReference type="NCBI Taxonomy" id="1095465"/>
    <lineage>
        <taxon>Eukaryota</taxon>
        <taxon>Fungi</taxon>
        <taxon>Dikarya</taxon>
        <taxon>Basidiomycota</taxon>
        <taxon>Agaricomycotina</taxon>
        <taxon>Agaricomycetes</taxon>
        <taxon>Russulales</taxon>
        <taxon>Bondarzewiaceae</taxon>
        <taxon>Bondarzewia</taxon>
    </lineage>
</organism>
<feature type="compositionally biased region" description="Basic and acidic residues" evidence="2">
    <location>
        <begin position="756"/>
        <end position="765"/>
    </location>
</feature>
<name>A0A4S4M144_9AGAM</name>
<feature type="region of interest" description="Disordered" evidence="2">
    <location>
        <begin position="526"/>
        <end position="545"/>
    </location>
</feature>
<feature type="compositionally biased region" description="Low complexity" evidence="2">
    <location>
        <begin position="461"/>
        <end position="474"/>
    </location>
</feature>
<feature type="compositionally biased region" description="Polar residues" evidence="2">
    <location>
        <begin position="1090"/>
        <end position="1102"/>
    </location>
</feature>
<feature type="compositionally biased region" description="Low complexity" evidence="2">
    <location>
        <begin position="259"/>
        <end position="273"/>
    </location>
</feature>